<comment type="caution">
    <text evidence="2">The sequence shown here is derived from an EMBL/GenBank/DDBJ whole genome shotgun (WGS) entry which is preliminary data.</text>
</comment>
<dbReference type="AlphaFoldDB" id="A0A2K0VUW8"/>
<evidence type="ECO:0000259" key="1">
    <source>
        <dbReference type="Pfam" id="PF06985"/>
    </source>
</evidence>
<dbReference type="OrthoDB" id="5135333at2759"/>
<gene>
    <name evidence="2" type="ORF">FNYG_12772</name>
</gene>
<dbReference type="EMBL" id="MTQA01000241">
    <property type="protein sequence ID" value="PNP73813.1"/>
    <property type="molecule type" value="Genomic_DNA"/>
</dbReference>
<dbReference type="InterPro" id="IPR010730">
    <property type="entry name" value="HET"/>
</dbReference>
<keyword evidence="3" id="KW-1185">Reference proteome</keyword>
<sequence length="738" mass="84791">MASTPVDNSPPWASGCPTCKAIWRQFADPESAPEINLGTREEALSTTCQNHKELVQRFVDYVLSKGGTFDHRDMGFRKPHKGNSITLYQSLNGTSHVWDLLLVRKDDVPGHPGNGRVLDANWADVETVKKWKHRCISSHGVKCNNPLKVWPTRPAWLVDVQKQCIVPGHEPVDYVAISYTYGSHSPPVITATAFGGLQKPFALSSPDFSNFVSPIIRHAMCLTSAIDERYLWADALCVTHHDPTAASEQLRSMGAIYANAIVTIIATDGDSGSGIPGLKGISDPRELSQDVIPLGDERLILRNTSYLDEMNFFPTRRQVYYQRGWTCQEYAMAKRKIIFYNDEVHWVCSCSLWHEELTLFTEMNNELNPRSNIVMAGFPDDSSLCRYFNEYNQRSLTYEEDALPALSGLLSVFSRSFEGGFLYGIPEMFFEHSLCWRATGTKGLRRRTASSRPIESRFEYSDLPSWSWLGWKGSVYTRTQTGIRVDSNYTCEEEYVEEAFPITEWYTSRLPTDPPEQRRRIRSTWFEKREGYKDLTKPLPPGWKRIPATVNEPRIYLDCCSKYLFQHESVLERYGRPLQWYYPFPVREIQESTPPFMPEQTPYLFCETAQARLSGYQQDSDELYFLWDNEAKLCDRLGKYIGKLHLPNKETRDRFPEKVTAGKKGLQVDIVAVCRLKRCSLTWDRGEWKTRLPIFREDLYLVLWVEWKDGVAYRVASGEVIASEWESLDLQKVSLVLG</sequence>
<dbReference type="PANTHER" id="PTHR33112:SF16">
    <property type="entry name" value="HETEROKARYON INCOMPATIBILITY DOMAIN-CONTAINING PROTEIN"/>
    <property type="match status" value="1"/>
</dbReference>
<feature type="domain" description="Heterokaryon incompatibility" evidence="1">
    <location>
        <begin position="174"/>
        <end position="329"/>
    </location>
</feature>
<proteinExistence type="predicted"/>
<accession>A0A2K0VUW8</accession>
<dbReference type="PANTHER" id="PTHR33112">
    <property type="entry name" value="DOMAIN PROTEIN, PUTATIVE-RELATED"/>
    <property type="match status" value="1"/>
</dbReference>
<name>A0A2K0VUW8_GIBNY</name>
<evidence type="ECO:0000313" key="2">
    <source>
        <dbReference type="EMBL" id="PNP73813.1"/>
    </source>
</evidence>
<dbReference type="Proteomes" id="UP000236664">
    <property type="component" value="Unassembled WGS sequence"/>
</dbReference>
<evidence type="ECO:0000313" key="3">
    <source>
        <dbReference type="Proteomes" id="UP000236664"/>
    </source>
</evidence>
<dbReference type="Pfam" id="PF06985">
    <property type="entry name" value="HET"/>
    <property type="match status" value="1"/>
</dbReference>
<reference evidence="2 3" key="1">
    <citation type="submission" date="2017-06" db="EMBL/GenBank/DDBJ databases">
        <title>Genome of Fusarium nygamai isolate CS10214.</title>
        <authorList>
            <person name="Gardiner D.M."/>
            <person name="Obanor F."/>
            <person name="Kazan K."/>
        </authorList>
    </citation>
    <scope>NUCLEOTIDE SEQUENCE [LARGE SCALE GENOMIC DNA]</scope>
    <source>
        <strain evidence="2 3">CS10214</strain>
    </source>
</reference>
<organism evidence="2 3">
    <name type="scientific">Gibberella nygamai</name>
    <name type="common">Bean root rot disease fungus</name>
    <name type="synonym">Fusarium nygamai</name>
    <dbReference type="NCBI Taxonomy" id="42673"/>
    <lineage>
        <taxon>Eukaryota</taxon>
        <taxon>Fungi</taxon>
        <taxon>Dikarya</taxon>
        <taxon>Ascomycota</taxon>
        <taxon>Pezizomycotina</taxon>
        <taxon>Sordariomycetes</taxon>
        <taxon>Hypocreomycetidae</taxon>
        <taxon>Hypocreales</taxon>
        <taxon>Nectriaceae</taxon>
        <taxon>Fusarium</taxon>
        <taxon>Fusarium fujikuroi species complex</taxon>
    </lineage>
</organism>
<protein>
    <recommendedName>
        <fullName evidence="1">Heterokaryon incompatibility domain-containing protein</fullName>
    </recommendedName>
</protein>